<evidence type="ECO:0000256" key="1">
    <source>
        <dbReference type="SAM" id="MobiDB-lite"/>
    </source>
</evidence>
<proteinExistence type="predicted"/>
<organism evidence="2">
    <name type="scientific">Grammatophora oceanica</name>
    <dbReference type="NCBI Taxonomy" id="210454"/>
    <lineage>
        <taxon>Eukaryota</taxon>
        <taxon>Sar</taxon>
        <taxon>Stramenopiles</taxon>
        <taxon>Ochrophyta</taxon>
        <taxon>Bacillariophyta</taxon>
        <taxon>Fragilariophyceae</taxon>
        <taxon>Fragilariophycidae</taxon>
        <taxon>Rhabdonematales</taxon>
        <taxon>Grammatophoraceae</taxon>
        <taxon>Grammatophora</taxon>
    </lineage>
</organism>
<dbReference type="AlphaFoldDB" id="A0A7S1V2A4"/>
<reference evidence="2" key="1">
    <citation type="submission" date="2021-01" db="EMBL/GenBank/DDBJ databases">
        <authorList>
            <person name="Corre E."/>
            <person name="Pelletier E."/>
            <person name="Niang G."/>
            <person name="Scheremetjew M."/>
            <person name="Finn R."/>
            <person name="Kale V."/>
            <person name="Holt S."/>
            <person name="Cochrane G."/>
            <person name="Meng A."/>
            <person name="Brown T."/>
            <person name="Cohen L."/>
        </authorList>
    </citation>
    <scope>NUCLEOTIDE SEQUENCE</scope>
    <source>
        <strain evidence="2">CCMP 410</strain>
    </source>
</reference>
<gene>
    <name evidence="2" type="ORF">GOCE00092_LOCUS12786</name>
</gene>
<dbReference type="EMBL" id="HBGK01024573">
    <property type="protein sequence ID" value="CAD9283874.1"/>
    <property type="molecule type" value="Transcribed_RNA"/>
</dbReference>
<feature type="region of interest" description="Disordered" evidence="1">
    <location>
        <begin position="1"/>
        <end position="24"/>
    </location>
</feature>
<evidence type="ECO:0000313" key="2">
    <source>
        <dbReference type="EMBL" id="CAD9283874.1"/>
    </source>
</evidence>
<accession>A0A7S1V2A4</accession>
<protein>
    <submittedName>
        <fullName evidence="2">Uncharacterized protein</fullName>
    </submittedName>
</protein>
<sequence length="102" mass="10850">MTTRQGAKTRKTEHQADDGSGADQPRVAFVLDPVLCSPLPKALSRITLCPTSPMSLHPKSSSLQLSTSTSKIRPSSAITSDFGMCLRSQISPMYLMPGGTAD</sequence>
<name>A0A7S1V2A4_9STRA</name>